<dbReference type="GO" id="GO:0051315">
    <property type="term" value="P:attachment of mitotic spindle microtubules to kinetochore"/>
    <property type="evidence" value="ECO:0007669"/>
    <property type="project" value="TreeGrafter"/>
</dbReference>
<dbReference type="InParanoid" id="A0A316YS18"/>
<dbReference type="AlphaFoldDB" id="A0A316YS18"/>
<dbReference type="SUPFAM" id="SSF51182">
    <property type="entry name" value="RmlC-like cupins"/>
    <property type="match status" value="1"/>
</dbReference>
<feature type="compositionally biased region" description="Basic residues" evidence="5">
    <location>
        <begin position="181"/>
        <end position="193"/>
    </location>
</feature>
<feature type="compositionally biased region" description="Low complexity" evidence="5">
    <location>
        <begin position="169"/>
        <end position="179"/>
    </location>
</feature>
<feature type="compositionally biased region" description="Basic residues" evidence="5">
    <location>
        <begin position="357"/>
        <end position="367"/>
    </location>
</feature>
<dbReference type="GO" id="GO:0019237">
    <property type="term" value="F:centromeric DNA binding"/>
    <property type="evidence" value="ECO:0007669"/>
    <property type="project" value="InterPro"/>
</dbReference>
<comment type="similarity">
    <text evidence="2">Belongs to the CENP-C/MIF2 family.</text>
</comment>
<dbReference type="OrthoDB" id="1939643at2759"/>
<feature type="compositionally biased region" description="Basic and acidic residues" evidence="5">
    <location>
        <begin position="564"/>
        <end position="573"/>
    </location>
</feature>
<sequence length="722" mass="79289">MSRRALRNFHEPGLGSRTGLRISTSVRPDDVQAYYEAGKRFMEPPEPTPPSRLGTPSSLLYDCDEGDEGDNGENEHNGRIQPPLTFEQAMELDAHRPPVGERSFVGVSLMDIQTSSYLSPRAALDAQRRYLQEKQQQQQLEMQTSRDARPLGEIALNGNGGQDRFGFESSTYMSTSSSSPARRKEKRSGRTSSRRLTGWGAADELPKSSGSRRTSSVGARQSISCSKTRDVTVAGRDSKIFIDEQLEQRGQWDEEVDMSIDVADEEQDAIYDSVAPHDDGDESPSRLDSLAAENYYPDFGGDDDDGQGQGIPELMRKGSNDPSEEPNDDAVSNILAAKPLASVAIEGNRAGKAGKSIQRKGKSGRSKAPKETGRQGKAKQRMADLQSIDEEGPDEEVARRRERSASVQRVVHKVPRGQSVETMTPGDGVRRSSRYRYAPLQYWRGETARFGRPSLPGPPRQKSASVSTTGEDEEHVDENTFEDAPGAAQPPVPVLKEIVTVPRAEGEGTFTGMWLPSSTSVRGHKRSATVRTGTGTRSAKTKRQPKGKEAGEDNDLDPMQPTQHPEDRWDDGMPRMGIIFNSDTHEEEEAEILCPSTHSRLRPTANASFAFSKTFAIDGLAAFGYLELDVGQTKPTKPSRDNNYCFFVFEGAVKAQVHRSNFLVAPNGSFFVPKGNTYSIENVSERKARLFFSQVRHPDGDEAAMVADATMGACTTTADVSR</sequence>
<dbReference type="PANTHER" id="PTHR16684:SF11">
    <property type="entry name" value="CENTROMERE PROTEIN C"/>
    <property type="match status" value="1"/>
</dbReference>
<keyword evidence="4" id="KW-0539">Nucleus</keyword>
<keyword evidence="3" id="KW-0238">DNA-binding</keyword>
<keyword evidence="8" id="KW-1185">Reference proteome</keyword>
<dbReference type="Proteomes" id="UP000245768">
    <property type="component" value="Unassembled WGS sequence"/>
</dbReference>
<evidence type="ECO:0000256" key="5">
    <source>
        <dbReference type="SAM" id="MobiDB-lite"/>
    </source>
</evidence>
<feature type="compositionally biased region" description="Low complexity" evidence="5">
    <location>
        <begin position="134"/>
        <end position="143"/>
    </location>
</feature>
<dbReference type="Pfam" id="PF11699">
    <property type="entry name" value="CENP-C_C"/>
    <property type="match status" value="1"/>
</dbReference>
<feature type="region of interest" description="Disordered" evidence="5">
    <location>
        <begin position="134"/>
        <end position="435"/>
    </location>
</feature>
<dbReference type="Gene3D" id="2.60.120.10">
    <property type="entry name" value="Jelly Rolls"/>
    <property type="match status" value="1"/>
</dbReference>
<feature type="compositionally biased region" description="Polar residues" evidence="5">
    <location>
        <begin position="208"/>
        <end position="226"/>
    </location>
</feature>
<dbReference type="GO" id="GO:0051455">
    <property type="term" value="P:spindle attachment to meiosis I kinetochore"/>
    <property type="evidence" value="ECO:0007669"/>
    <property type="project" value="TreeGrafter"/>
</dbReference>
<feature type="domain" description="Mif2/CENP-C cupin" evidence="6">
    <location>
        <begin position="609"/>
        <end position="694"/>
    </location>
</feature>
<evidence type="ECO:0000256" key="4">
    <source>
        <dbReference type="ARBA" id="ARBA00023242"/>
    </source>
</evidence>
<dbReference type="GO" id="GO:0000776">
    <property type="term" value="C:kinetochore"/>
    <property type="evidence" value="ECO:0007669"/>
    <property type="project" value="InterPro"/>
</dbReference>
<dbReference type="RefSeq" id="XP_025379004.1">
    <property type="nucleotide sequence ID" value="XM_025521146.1"/>
</dbReference>
<gene>
    <name evidence="7" type="ORF">FA10DRAFT_265644</name>
</gene>
<dbReference type="GeneID" id="37043062"/>
<evidence type="ECO:0000313" key="7">
    <source>
        <dbReference type="EMBL" id="PWN91806.1"/>
    </source>
</evidence>
<organism evidence="7 8">
    <name type="scientific">Acaromyces ingoldii</name>
    <dbReference type="NCBI Taxonomy" id="215250"/>
    <lineage>
        <taxon>Eukaryota</taxon>
        <taxon>Fungi</taxon>
        <taxon>Dikarya</taxon>
        <taxon>Basidiomycota</taxon>
        <taxon>Ustilaginomycotina</taxon>
        <taxon>Exobasidiomycetes</taxon>
        <taxon>Exobasidiales</taxon>
        <taxon>Cryptobasidiaceae</taxon>
        <taxon>Acaromyces</taxon>
    </lineage>
</organism>
<evidence type="ECO:0000256" key="3">
    <source>
        <dbReference type="ARBA" id="ARBA00023125"/>
    </source>
</evidence>
<dbReference type="InterPro" id="IPR028386">
    <property type="entry name" value="CENP-C/Mif2/cnp3"/>
</dbReference>
<dbReference type="EMBL" id="KZ819635">
    <property type="protein sequence ID" value="PWN91806.1"/>
    <property type="molecule type" value="Genomic_DNA"/>
</dbReference>
<dbReference type="InterPro" id="IPR025974">
    <property type="entry name" value="Mif2/CENP-C_cupin"/>
</dbReference>
<dbReference type="PANTHER" id="PTHR16684">
    <property type="entry name" value="CENTROMERE PROTEIN C"/>
    <property type="match status" value="1"/>
</dbReference>
<evidence type="ECO:0000256" key="1">
    <source>
        <dbReference type="ARBA" id="ARBA00004123"/>
    </source>
</evidence>
<feature type="region of interest" description="Disordered" evidence="5">
    <location>
        <begin position="448"/>
        <end position="490"/>
    </location>
</feature>
<feature type="compositionally biased region" description="Basic and acidic residues" evidence="5">
    <location>
        <begin position="236"/>
        <end position="252"/>
    </location>
</feature>
<dbReference type="InterPro" id="IPR014710">
    <property type="entry name" value="RmlC-like_jellyroll"/>
</dbReference>
<feature type="compositionally biased region" description="Acidic residues" evidence="5">
    <location>
        <begin position="470"/>
        <end position="481"/>
    </location>
</feature>
<proteinExistence type="inferred from homology"/>
<evidence type="ECO:0000259" key="6">
    <source>
        <dbReference type="Pfam" id="PF11699"/>
    </source>
</evidence>
<dbReference type="GO" id="GO:0005634">
    <property type="term" value="C:nucleus"/>
    <property type="evidence" value="ECO:0007669"/>
    <property type="project" value="UniProtKB-SubCell"/>
</dbReference>
<protein>
    <recommendedName>
        <fullName evidence="6">Mif2/CENP-C cupin domain-containing protein</fullName>
    </recommendedName>
</protein>
<feature type="region of interest" description="Disordered" evidence="5">
    <location>
        <begin position="1"/>
        <end position="80"/>
    </location>
</feature>
<feature type="region of interest" description="Disordered" evidence="5">
    <location>
        <begin position="510"/>
        <end position="574"/>
    </location>
</feature>
<name>A0A316YS18_9BASI</name>
<feature type="compositionally biased region" description="Polar residues" evidence="5">
    <location>
        <begin position="529"/>
        <end position="538"/>
    </location>
</feature>
<reference evidence="7 8" key="1">
    <citation type="journal article" date="2018" name="Mol. Biol. Evol.">
        <title>Broad Genomic Sampling Reveals a Smut Pathogenic Ancestry of the Fungal Clade Ustilaginomycotina.</title>
        <authorList>
            <person name="Kijpornyongpan T."/>
            <person name="Mondo S.J."/>
            <person name="Barry K."/>
            <person name="Sandor L."/>
            <person name="Lee J."/>
            <person name="Lipzen A."/>
            <person name="Pangilinan J."/>
            <person name="LaButti K."/>
            <person name="Hainaut M."/>
            <person name="Henrissat B."/>
            <person name="Grigoriev I.V."/>
            <person name="Spatafora J.W."/>
            <person name="Aime M.C."/>
        </authorList>
    </citation>
    <scope>NUCLEOTIDE SEQUENCE [LARGE SCALE GENOMIC DNA]</scope>
    <source>
        <strain evidence="7 8">MCA 4198</strain>
    </source>
</reference>
<dbReference type="STRING" id="215250.A0A316YS18"/>
<feature type="compositionally biased region" description="Acidic residues" evidence="5">
    <location>
        <begin position="253"/>
        <end position="269"/>
    </location>
</feature>
<dbReference type="GO" id="GO:0051382">
    <property type="term" value="P:kinetochore assembly"/>
    <property type="evidence" value="ECO:0007669"/>
    <property type="project" value="InterPro"/>
</dbReference>
<accession>A0A316YS18</accession>
<dbReference type="InterPro" id="IPR011051">
    <property type="entry name" value="RmlC_Cupin_sf"/>
</dbReference>
<comment type="subcellular location">
    <subcellularLocation>
        <location evidence="1">Nucleus</location>
    </subcellularLocation>
</comment>
<evidence type="ECO:0000313" key="8">
    <source>
        <dbReference type="Proteomes" id="UP000245768"/>
    </source>
</evidence>
<evidence type="ECO:0000256" key="2">
    <source>
        <dbReference type="ARBA" id="ARBA00010291"/>
    </source>
</evidence>
<feature type="compositionally biased region" description="Acidic residues" evidence="5">
    <location>
        <begin position="62"/>
        <end position="72"/>
    </location>
</feature>